<proteinExistence type="predicted"/>
<dbReference type="VEuPathDB" id="VectorBase:ASIC020520"/>
<dbReference type="EMBL" id="ATLV01025163">
    <property type="status" value="NOT_ANNOTATED_CDS"/>
    <property type="molecule type" value="Genomic_DNA"/>
</dbReference>
<sequence length="96" mass="11109">MLRWFIERNAAAVRQNRATKSTERWREGRSSEATWKMHTWLATMQLGCFPTAGPDGRLWFRWLGSRLLGQSVSTVGTRLTGSRNGVHTFRPVRLVY</sequence>
<evidence type="ECO:0000313" key="3">
    <source>
        <dbReference type="Proteomes" id="UP000030765"/>
    </source>
</evidence>
<organism evidence="1">
    <name type="scientific">Anopheles sinensis</name>
    <name type="common">Mosquito</name>
    <dbReference type="NCBI Taxonomy" id="74873"/>
    <lineage>
        <taxon>Eukaryota</taxon>
        <taxon>Metazoa</taxon>
        <taxon>Ecdysozoa</taxon>
        <taxon>Arthropoda</taxon>
        <taxon>Hexapoda</taxon>
        <taxon>Insecta</taxon>
        <taxon>Pterygota</taxon>
        <taxon>Neoptera</taxon>
        <taxon>Endopterygota</taxon>
        <taxon>Diptera</taxon>
        <taxon>Nematocera</taxon>
        <taxon>Culicoidea</taxon>
        <taxon>Culicidae</taxon>
        <taxon>Anophelinae</taxon>
        <taxon>Anopheles</taxon>
    </lineage>
</organism>
<keyword evidence="3" id="KW-1185">Reference proteome</keyword>
<reference evidence="2" key="2">
    <citation type="submission" date="2020-05" db="UniProtKB">
        <authorList>
            <consortium name="EnsemblMetazoa"/>
        </authorList>
    </citation>
    <scope>IDENTIFICATION</scope>
</reference>
<dbReference type="AlphaFoldDB" id="A0A084WQ27"/>
<gene>
    <name evidence="1" type="ORF">ZHAS_00020520</name>
</gene>
<evidence type="ECO:0000313" key="2">
    <source>
        <dbReference type="EnsemblMetazoa" id="ASIC020520-PA"/>
    </source>
</evidence>
<dbReference type="GO" id="GO:0016740">
    <property type="term" value="F:transferase activity"/>
    <property type="evidence" value="ECO:0007669"/>
    <property type="project" value="UniProtKB-KW"/>
</dbReference>
<dbReference type="EnsemblMetazoa" id="ASIC020520-RA">
    <property type="protein sequence ID" value="ASIC020520-PA"/>
    <property type="gene ID" value="ASIC020520"/>
</dbReference>
<dbReference type="Proteomes" id="UP000030765">
    <property type="component" value="Unassembled WGS sequence"/>
</dbReference>
<accession>A0A084WQ27</accession>
<reference evidence="1 3" key="1">
    <citation type="journal article" date="2014" name="BMC Genomics">
        <title>Genome sequence of Anopheles sinensis provides insight into genetics basis of mosquito competence for malaria parasites.</title>
        <authorList>
            <person name="Zhou D."/>
            <person name="Zhang D."/>
            <person name="Ding G."/>
            <person name="Shi L."/>
            <person name="Hou Q."/>
            <person name="Ye Y."/>
            <person name="Xu Y."/>
            <person name="Zhou H."/>
            <person name="Xiong C."/>
            <person name="Li S."/>
            <person name="Yu J."/>
            <person name="Hong S."/>
            <person name="Yu X."/>
            <person name="Zou P."/>
            <person name="Chen C."/>
            <person name="Chang X."/>
            <person name="Wang W."/>
            <person name="Lv Y."/>
            <person name="Sun Y."/>
            <person name="Ma L."/>
            <person name="Shen B."/>
            <person name="Zhu C."/>
        </authorList>
    </citation>
    <scope>NUCLEOTIDE SEQUENCE [LARGE SCALE GENOMIC DNA]</scope>
</reference>
<evidence type="ECO:0000313" key="1">
    <source>
        <dbReference type="EMBL" id="KFB52321.1"/>
    </source>
</evidence>
<protein>
    <submittedName>
        <fullName evidence="1 2">Group 1 glycosyl transferase</fullName>
    </submittedName>
</protein>
<dbReference type="EMBL" id="KE525370">
    <property type="protein sequence ID" value="KFB52321.1"/>
    <property type="molecule type" value="Genomic_DNA"/>
</dbReference>
<name>A0A084WQ27_ANOSI</name>
<keyword evidence="1" id="KW-0808">Transferase</keyword>